<evidence type="ECO:0000259" key="1">
    <source>
        <dbReference type="Pfam" id="PF12724"/>
    </source>
</evidence>
<dbReference type="PANTHER" id="PTHR38030:SF2">
    <property type="entry name" value="PROTOPORPHYRINOGEN IX DEHYDROGENASE [QUINONE]"/>
    <property type="match status" value="1"/>
</dbReference>
<sequence>MTILITYSTAHNTTALLAKRISARLTTILPPSQHVEILPITSIPTTCAAGIIPYSAIILGSAIHMGSWLHPAKKFISQHQSELGEKPVWAFSVGVPATEEMAREEEKKVEGEIRRHVPELKGHRLFKGKIERNDLPWVVRTWFRWFPGEAKFGDFVEWEEVEKWADGVGEELKGVLEGGK</sequence>
<dbReference type="Gene3D" id="3.40.50.360">
    <property type="match status" value="1"/>
</dbReference>
<dbReference type="SUPFAM" id="SSF52218">
    <property type="entry name" value="Flavoproteins"/>
    <property type="match status" value="1"/>
</dbReference>
<protein>
    <submittedName>
        <fullName evidence="2">Flavodoxin domain-containing protein</fullName>
    </submittedName>
</protein>
<dbReference type="InterPro" id="IPR026816">
    <property type="entry name" value="Flavodoxin_dom"/>
</dbReference>
<dbReference type="Pfam" id="PF12724">
    <property type="entry name" value="Flavodoxin_5"/>
    <property type="match status" value="1"/>
</dbReference>
<dbReference type="GO" id="GO:0010181">
    <property type="term" value="F:FMN binding"/>
    <property type="evidence" value="ECO:0007669"/>
    <property type="project" value="TreeGrafter"/>
</dbReference>
<name>A0AA39XFU8_9PEZI</name>
<dbReference type="PANTHER" id="PTHR38030">
    <property type="entry name" value="PROTOPORPHYRINOGEN IX DEHYDROGENASE [MENAQUINONE]"/>
    <property type="match status" value="1"/>
</dbReference>
<proteinExistence type="predicted"/>
<dbReference type="GO" id="GO:0006783">
    <property type="term" value="P:heme biosynthetic process"/>
    <property type="evidence" value="ECO:0007669"/>
    <property type="project" value="TreeGrafter"/>
</dbReference>
<dbReference type="InterPro" id="IPR029039">
    <property type="entry name" value="Flavoprotein-like_sf"/>
</dbReference>
<gene>
    <name evidence="2" type="ORF">B0T14DRAFT_560546</name>
</gene>
<keyword evidence="3" id="KW-1185">Reference proteome</keyword>
<dbReference type="InterPro" id="IPR052200">
    <property type="entry name" value="Protoporphyrinogen_IX_DH"/>
</dbReference>
<dbReference type="GO" id="GO:0070819">
    <property type="term" value="F:menaquinone-dependent protoporphyrinogen oxidase activity"/>
    <property type="evidence" value="ECO:0007669"/>
    <property type="project" value="TreeGrafter"/>
</dbReference>
<feature type="domain" description="Flavodoxin" evidence="1">
    <location>
        <begin position="4"/>
        <end position="143"/>
    </location>
</feature>
<dbReference type="EMBL" id="JAULSU010000001">
    <property type="protein sequence ID" value="KAK0632905.1"/>
    <property type="molecule type" value="Genomic_DNA"/>
</dbReference>
<organism evidence="2 3">
    <name type="scientific">Immersiella caudata</name>
    <dbReference type="NCBI Taxonomy" id="314043"/>
    <lineage>
        <taxon>Eukaryota</taxon>
        <taxon>Fungi</taxon>
        <taxon>Dikarya</taxon>
        <taxon>Ascomycota</taxon>
        <taxon>Pezizomycotina</taxon>
        <taxon>Sordariomycetes</taxon>
        <taxon>Sordariomycetidae</taxon>
        <taxon>Sordariales</taxon>
        <taxon>Lasiosphaeriaceae</taxon>
        <taxon>Immersiella</taxon>
    </lineage>
</organism>
<reference evidence="2" key="1">
    <citation type="submission" date="2023-06" db="EMBL/GenBank/DDBJ databases">
        <title>Genome-scale phylogeny and comparative genomics of the fungal order Sordariales.</title>
        <authorList>
            <consortium name="Lawrence Berkeley National Laboratory"/>
            <person name="Hensen N."/>
            <person name="Bonometti L."/>
            <person name="Westerberg I."/>
            <person name="Brannstrom I.O."/>
            <person name="Guillou S."/>
            <person name="Cros-Aarteil S."/>
            <person name="Calhoun S."/>
            <person name="Haridas S."/>
            <person name="Kuo A."/>
            <person name="Mondo S."/>
            <person name="Pangilinan J."/>
            <person name="Riley R."/>
            <person name="Labutti K."/>
            <person name="Andreopoulos B."/>
            <person name="Lipzen A."/>
            <person name="Chen C."/>
            <person name="Yanf M."/>
            <person name="Daum C."/>
            <person name="Ng V."/>
            <person name="Clum A."/>
            <person name="Steindorff A."/>
            <person name="Ohm R."/>
            <person name="Martin F."/>
            <person name="Silar P."/>
            <person name="Natvig D."/>
            <person name="Lalanne C."/>
            <person name="Gautier V."/>
            <person name="Ament-Velasquez S.L."/>
            <person name="Kruys A."/>
            <person name="Hutchinson M.I."/>
            <person name="Powell A.J."/>
            <person name="Barry K."/>
            <person name="Miller A.N."/>
            <person name="Grigoriev I.V."/>
            <person name="Debuchy R."/>
            <person name="Gladieux P."/>
            <person name="Thoren M.H."/>
            <person name="Johannesson H."/>
        </authorList>
    </citation>
    <scope>NUCLEOTIDE SEQUENCE</scope>
    <source>
        <strain evidence="2">CBS 606.72</strain>
    </source>
</reference>
<accession>A0AA39XFU8</accession>
<evidence type="ECO:0000313" key="3">
    <source>
        <dbReference type="Proteomes" id="UP001175000"/>
    </source>
</evidence>
<evidence type="ECO:0000313" key="2">
    <source>
        <dbReference type="EMBL" id="KAK0632905.1"/>
    </source>
</evidence>
<comment type="caution">
    <text evidence="2">The sequence shown here is derived from an EMBL/GenBank/DDBJ whole genome shotgun (WGS) entry which is preliminary data.</text>
</comment>
<dbReference type="Proteomes" id="UP001175000">
    <property type="component" value="Unassembled WGS sequence"/>
</dbReference>
<dbReference type="AlphaFoldDB" id="A0AA39XFU8"/>